<evidence type="ECO:0008006" key="4">
    <source>
        <dbReference type="Google" id="ProtNLM"/>
    </source>
</evidence>
<comment type="caution">
    <text evidence="2">The sequence shown here is derived from an EMBL/GenBank/DDBJ whole genome shotgun (WGS) entry which is preliminary data.</text>
</comment>
<dbReference type="OrthoDB" id="10642478at2759"/>
<feature type="chain" id="PRO_5015169083" description="Apple domain-containing protein" evidence="1">
    <location>
        <begin position="19"/>
        <end position="373"/>
    </location>
</feature>
<feature type="signal peptide" evidence="1">
    <location>
        <begin position="1"/>
        <end position="18"/>
    </location>
</feature>
<evidence type="ECO:0000313" key="3">
    <source>
        <dbReference type="Proteomes" id="UP000243723"/>
    </source>
</evidence>
<organism evidence="2 3">
    <name type="scientific">Elsinoe australis</name>
    <dbReference type="NCBI Taxonomy" id="40998"/>
    <lineage>
        <taxon>Eukaryota</taxon>
        <taxon>Fungi</taxon>
        <taxon>Dikarya</taxon>
        <taxon>Ascomycota</taxon>
        <taxon>Pezizomycotina</taxon>
        <taxon>Dothideomycetes</taxon>
        <taxon>Dothideomycetidae</taxon>
        <taxon>Myriangiales</taxon>
        <taxon>Elsinoaceae</taxon>
        <taxon>Elsinoe</taxon>
    </lineage>
</organism>
<accession>A0A2P7ZE32</accession>
<reference evidence="2 3" key="1">
    <citation type="submission" date="2017-05" db="EMBL/GenBank/DDBJ databases">
        <title>Draft genome sequence of Elsinoe australis.</title>
        <authorList>
            <person name="Cheng Q."/>
        </authorList>
    </citation>
    <scope>NUCLEOTIDE SEQUENCE [LARGE SCALE GENOMIC DNA]</scope>
    <source>
        <strain evidence="2 3">NL1</strain>
    </source>
</reference>
<dbReference type="AlphaFoldDB" id="A0A2P7ZE32"/>
<evidence type="ECO:0000313" key="2">
    <source>
        <dbReference type="EMBL" id="PSK46470.1"/>
    </source>
</evidence>
<evidence type="ECO:0000256" key="1">
    <source>
        <dbReference type="SAM" id="SignalP"/>
    </source>
</evidence>
<keyword evidence="1" id="KW-0732">Signal</keyword>
<sequence length="373" mass="38651">MKATTLLALVFLQSTVGAQVDAATTSSIIFSTCNVVADDTSATVVPSTTTTFTLTDPVYKFTTTPTIVGPAAKTITNTRDITVWRTAATPSTTTILSATTALDCRYTYSVYVRATLPVSTITVPAAFKPASSALYATTKSLTKLQRRAVPTPARKNANVATVTCAMLTVMVAPASTSTLPDVTQTVTRTVLLTPAPLIVFSRIVDTTTVSFTSVRTTCTADGTFMSTVTTATVTPAPSALACGANNMLDRTAKTTTNVLGNKVIGYTTDPIVGLTFANGVDSSSIQGPASAAECCTACWLDSKCLGSTWAQPNGRCAILRSSSGAIGTISAGKFYNLKDAQVGLARTYSYSNGSSIVLSNGPAGYWGDASGYI</sequence>
<name>A0A2P7ZE32_9PEZI</name>
<gene>
    <name evidence="2" type="ORF">B9Z65_5438</name>
</gene>
<keyword evidence="3" id="KW-1185">Reference proteome</keyword>
<dbReference type="EMBL" id="NHZQ01000236">
    <property type="protein sequence ID" value="PSK46470.1"/>
    <property type="molecule type" value="Genomic_DNA"/>
</dbReference>
<dbReference type="Proteomes" id="UP000243723">
    <property type="component" value="Unassembled WGS sequence"/>
</dbReference>
<proteinExistence type="predicted"/>
<protein>
    <recommendedName>
        <fullName evidence="4">Apple domain-containing protein</fullName>
    </recommendedName>
</protein>